<dbReference type="FunFam" id="3.80.10.10:FF:000041">
    <property type="entry name" value="LRR receptor-like serine/threonine-protein kinase ERECTA"/>
    <property type="match status" value="1"/>
</dbReference>
<keyword evidence="5" id="KW-0677">Repeat</keyword>
<evidence type="ECO:0008006" key="11">
    <source>
        <dbReference type="Google" id="ProtNLM"/>
    </source>
</evidence>
<evidence type="ECO:0000256" key="8">
    <source>
        <dbReference type="ARBA" id="ARBA00023180"/>
    </source>
</evidence>
<sequence>MTEKLWELSILQTLDVSFNTLTVPSKYHLSGLSYVKVIDLMSCKIGPRFPKWVQTLKNLTALDLSNTGMSDTTPLGFWYMWPSQVEYLNLSSNNIGGKVPDLLSKFASYSVIDLSSNNFNGQIPKISSTLTSLNLSRNNFSGGISFICQIVDGWLEYLDLSHNSLIGQLLDCLWHFKELKVLNLEHNNLFGRLPPSIGSLIQLEVLYLYKNNFSGELPLSLKSCTLLISLDLGANKFSGKVPVWIGENL</sequence>
<dbReference type="SUPFAM" id="SSF52047">
    <property type="entry name" value="RNI-like"/>
    <property type="match status" value="1"/>
</dbReference>
<evidence type="ECO:0000256" key="7">
    <source>
        <dbReference type="ARBA" id="ARBA00023136"/>
    </source>
</evidence>
<evidence type="ECO:0000256" key="5">
    <source>
        <dbReference type="ARBA" id="ARBA00022737"/>
    </source>
</evidence>
<keyword evidence="7" id="KW-0472">Membrane</keyword>
<evidence type="ECO:0000256" key="2">
    <source>
        <dbReference type="ARBA" id="ARBA00022614"/>
    </source>
</evidence>
<keyword evidence="2" id="KW-0433">Leucine-rich repeat</keyword>
<protein>
    <recommendedName>
        <fullName evidence="11">Leucine-rich repeat-containing N-terminal plant-type domain-containing protein</fullName>
    </recommendedName>
</protein>
<evidence type="ECO:0000256" key="4">
    <source>
        <dbReference type="ARBA" id="ARBA00022729"/>
    </source>
</evidence>
<dbReference type="GO" id="GO:0016020">
    <property type="term" value="C:membrane"/>
    <property type="evidence" value="ECO:0007669"/>
    <property type="project" value="UniProtKB-SubCell"/>
</dbReference>
<dbReference type="Pfam" id="PF00560">
    <property type="entry name" value="LRR_1"/>
    <property type="match status" value="4"/>
</dbReference>
<evidence type="ECO:0000256" key="1">
    <source>
        <dbReference type="ARBA" id="ARBA00004479"/>
    </source>
</evidence>
<keyword evidence="10" id="KW-1185">Reference proteome</keyword>
<keyword evidence="3" id="KW-0812">Transmembrane</keyword>
<name>A0AAU9PQD7_9ASTR</name>
<organism evidence="9 10">
    <name type="scientific">Lactuca virosa</name>
    <dbReference type="NCBI Taxonomy" id="75947"/>
    <lineage>
        <taxon>Eukaryota</taxon>
        <taxon>Viridiplantae</taxon>
        <taxon>Streptophyta</taxon>
        <taxon>Embryophyta</taxon>
        <taxon>Tracheophyta</taxon>
        <taxon>Spermatophyta</taxon>
        <taxon>Magnoliopsida</taxon>
        <taxon>eudicotyledons</taxon>
        <taxon>Gunneridae</taxon>
        <taxon>Pentapetalae</taxon>
        <taxon>asterids</taxon>
        <taxon>campanulids</taxon>
        <taxon>Asterales</taxon>
        <taxon>Asteraceae</taxon>
        <taxon>Cichorioideae</taxon>
        <taxon>Cichorieae</taxon>
        <taxon>Lactucinae</taxon>
        <taxon>Lactuca</taxon>
    </lineage>
</organism>
<dbReference type="Pfam" id="PF13516">
    <property type="entry name" value="LRR_6"/>
    <property type="match status" value="1"/>
</dbReference>
<dbReference type="InterPro" id="IPR001611">
    <property type="entry name" value="Leu-rich_rpt"/>
</dbReference>
<evidence type="ECO:0000313" key="9">
    <source>
        <dbReference type="EMBL" id="CAH1452606.1"/>
    </source>
</evidence>
<dbReference type="InterPro" id="IPR032675">
    <property type="entry name" value="LRR_dom_sf"/>
</dbReference>
<dbReference type="PANTHER" id="PTHR48063:SF103">
    <property type="entry name" value="LEUCINE-RICH RECEPTOR-LIKE KINASE FAMILY PROTEIN"/>
    <property type="match status" value="1"/>
</dbReference>
<reference evidence="9 10" key="1">
    <citation type="submission" date="2022-01" db="EMBL/GenBank/DDBJ databases">
        <authorList>
            <person name="Xiong W."/>
            <person name="Schranz E."/>
        </authorList>
    </citation>
    <scope>NUCLEOTIDE SEQUENCE [LARGE SCALE GENOMIC DNA]</scope>
</reference>
<comment type="caution">
    <text evidence="9">The sequence shown here is derived from an EMBL/GenBank/DDBJ whole genome shotgun (WGS) entry which is preliminary data.</text>
</comment>
<dbReference type="InterPro" id="IPR046956">
    <property type="entry name" value="RLP23-like"/>
</dbReference>
<dbReference type="EMBL" id="CAKMRJ010005745">
    <property type="protein sequence ID" value="CAH1452606.1"/>
    <property type="molecule type" value="Genomic_DNA"/>
</dbReference>
<keyword evidence="8" id="KW-0325">Glycoprotein</keyword>
<comment type="subcellular location">
    <subcellularLocation>
        <location evidence="1">Membrane</location>
        <topology evidence="1">Single-pass type I membrane protein</topology>
    </subcellularLocation>
</comment>
<evidence type="ECO:0000313" key="10">
    <source>
        <dbReference type="Proteomes" id="UP001157418"/>
    </source>
</evidence>
<dbReference type="AlphaFoldDB" id="A0AAU9PQD7"/>
<dbReference type="Gene3D" id="3.80.10.10">
    <property type="entry name" value="Ribonuclease Inhibitor"/>
    <property type="match status" value="1"/>
</dbReference>
<evidence type="ECO:0000256" key="6">
    <source>
        <dbReference type="ARBA" id="ARBA00022989"/>
    </source>
</evidence>
<dbReference type="PANTHER" id="PTHR48063">
    <property type="entry name" value="LRR RECEPTOR-LIKE KINASE"/>
    <property type="match status" value="1"/>
</dbReference>
<evidence type="ECO:0000256" key="3">
    <source>
        <dbReference type="ARBA" id="ARBA00022692"/>
    </source>
</evidence>
<gene>
    <name evidence="9" type="ORF">LVIROSA_LOCUS37895</name>
</gene>
<keyword evidence="4" id="KW-0732">Signal</keyword>
<keyword evidence="6" id="KW-1133">Transmembrane helix</keyword>
<dbReference type="Proteomes" id="UP001157418">
    <property type="component" value="Unassembled WGS sequence"/>
</dbReference>
<accession>A0AAU9PQD7</accession>
<proteinExistence type="predicted"/>